<reference evidence="7 8" key="1">
    <citation type="submission" date="2022-02" db="EMBL/GenBank/DDBJ databases">
        <title>The car tank lid bacteriome: a reservoir of bacteria with potential in bioremediation of fuel.</title>
        <authorList>
            <person name="Vidal-Verdu A."/>
            <person name="Gomez-Martinez D."/>
            <person name="Latorre-Perez A."/>
            <person name="Pereto J."/>
            <person name="Porcar M."/>
        </authorList>
    </citation>
    <scope>NUCLEOTIDE SEQUENCE [LARGE SCALE GENOMIC DNA]</scope>
    <source>
        <strain evidence="7 8">4D.3</strain>
    </source>
</reference>
<evidence type="ECO:0000256" key="5">
    <source>
        <dbReference type="SAM" id="MobiDB-lite"/>
    </source>
</evidence>
<dbReference type="PANTHER" id="PTHR39210">
    <property type="entry name" value="HEPARIN-SULFATE LYASE"/>
    <property type="match status" value="1"/>
</dbReference>
<keyword evidence="4" id="KW-0456">Lyase</keyword>
<evidence type="ECO:0000256" key="3">
    <source>
        <dbReference type="ARBA" id="ARBA00022764"/>
    </source>
</evidence>
<dbReference type="Gene3D" id="2.70.98.70">
    <property type="match status" value="1"/>
</dbReference>
<feature type="domain" description="Heparinase II/III-like C-terminal" evidence="6">
    <location>
        <begin position="386"/>
        <end position="490"/>
    </location>
</feature>
<proteinExistence type="predicted"/>
<protein>
    <submittedName>
        <fullName evidence="7">Heparinase II/III-family protein</fullName>
    </submittedName>
</protein>
<dbReference type="Gene3D" id="1.50.10.100">
    <property type="entry name" value="Chondroitin AC/alginate lyase"/>
    <property type="match status" value="1"/>
</dbReference>
<gene>
    <name evidence="7" type="ORF">M1843_09220</name>
</gene>
<name>A0ABT0J376_9MICO</name>
<accession>A0ABT0J376</accession>
<dbReference type="RefSeq" id="WP_416343782.1">
    <property type="nucleotide sequence ID" value="NZ_JALQCY010000003.1"/>
</dbReference>
<comment type="caution">
    <text evidence="7">The sequence shown here is derived from an EMBL/GenBank/DDBJ whole genome shotgun (WGS) entry which is preliminary data.</text>
</comment>
<dbReference type="Pfam" id="PF07940">
    <property type="entry name" value="Hepar_II_III_C"/>
    <property type="match status" value="1"/>
</dbReference>
<evidence type="ECO:0000256" key="4">
    <source>
        <dbReference type="ARBA" id="ARBA00023239"/>
    </source>
</evidence>
<evidence type="ECO:0000259" key="6">
    <source>
        <dbReference type="Pfam" id="PF07940"/>
    </source>
</evidence>
<keyword evidence="3" id="KW-0574">Periplasm</keyword>
<dbReference type="InterPro" id="IPR008929">
    <property type="entry name" value="Chondroitin_lyas"/>
</dbReference>
<organism evidence="7 8">
    <name type="scientific">Isoptericola peretonis</name>
    <dbReference type="NCBI Taxonomy" id="2918523"/>
    <lineage>
        <taxon>Bacteria</taxon>
        <taxon>Bacillati</taxon>
        <taxon>Actinomycetota</taxon>
        <taxon>Actinomycetes</taxon>
        <taxon>Micrococcales</taxon>
        <taxon>Promicromonosporaceae</taxon>
        <taxon>Isoptericola</taxon>
    </lineage>
</organism>
<dbReference type="EMBL" id="JALQCY010000003">
    <property type="protein sequence ID" value="MCK9793922.1"/>
    <property type="molecule type" value="Genomic_DNA"/>
</dbReference>
<evidence type="ECO:0000256" key="1">
    <source>
        <dbReference type="ARBA" id="ARBA00004418"/>
    </source>
</evidence>
<keyword evidence="2" id="KW-0732">Signal</keyword>
<sequence>MTSLAPVPATVHPGLPRERGGWWHDFVCPTHGTELSHAGIPGPVPPASGVRCPHGCTVDTELVRGAWLVLSHQAWARRARVLAHRAARTGDQASRAEAVALLVGYADVYAEVAGGGEHERAQDWMLRGRLFHQALTDAVWAVSIGHAVWSLAEADPGRAGDLAPALGMLDATAEAARAARGRLVADGRFTSNYTAWLNAAGRVCSRAAALVRGSQDAPRVADDEWLAGEHGQLAHALAASTPGGWEWEASTYYHGFVVRAYLLSLRGTDPADLPAEARDRLVAMIDVLASLATDGGVLPSVHDGPYVRPALALEWTELAALADGFVADAGLDAVAAHARTEAAAGDGDDEAADGLEDELRAMAPGWFGGPPLAVARPPRPAVSVDEEVGIAVLRGPGIHAVLDHGPHGAGHGHHDKLALALFGRRTPWQPDPGQVPYGHPAWRARYASAAAHPVVRVDDADPAEATGRVLARDERSLTVEVRGDATSWYDGARAVRHVLLGDGYLLDVAHARADRPRRLTLGLRPDVPLGVRTDGDVVRTAWRGTEALDGVHAARAAGPDGAVPVRAVVVPGPGPADDPQRERAHVDWAAEGATSATWVSVYQADAQARGGGSDVTHVELAAAEVRVHRADGAVDVHPLPDALAGGPTDGPAGSGTTA</sequence>
<feature type="region of interest" description="Disordered" evidence="5">
    <location>
        <begin position="639"/>
        <end position="658"/>
    </location>
</feature>
<dbReference type="InterPro" id="IPR012480">
    <property type="entry name" value="Hepar_II_III_C"/>
</dbReference>
<dbReference type="Proteomes" id="UP001651050">
    <property type="component" value="Unassembled WGS sequence"/>
</dbReference>
<evidence type="ECO:0000313" key="7">
    <source>
        <dbReference type="EMBL" id="MCK9793922.1"/>
    </source>
</evidence>
<keyword evidence="8" id="KW-1185">Reference proteome</keyword>
<dbReference type="SUPFAM" id="SSF48230">
    <property type="entry name" value="Chondroitin AC/alginate lyase"/>
    <property type="match status" value="1"/>
</dbReference>
<evidence type="ECO:0000256" key="2">
    <source>
        <dbReference type="ARBA" id="ARBA00022729"/>
    </source>
</evidence>
<comment type="subcellular location">
    <subcellularLocation>
        <location evidence="1">Periplasm</location>
    </subcellularLocation>
</comment>
<dbReference type="PANTHER" id="PTHR39210:SF1">
    <property type="entry name" value="HEPARIN-SULFATE LYASE"/>
    <property type="match status" value="1"/>
</dbReference>
<evidence type="ECO:0000313" key="8">
    <source>
        <dbReference type="Proteomes" id="UP001651050"/>
    </source>
</evidence>